<dbReference type="AlphaFoldDB" id="A0A3A5K7L5"/>
<sequence length="82" mass="9306">MMVDNRLVLVQNSAMKQAKAMTVRLSEEQAQALEMVASVENRPVSDIIRAAITTHIETRRRDPSFQAGLKDRISQARKLLDR</sequence>
<accession>A0A3A5K7L5</accession>
<evidence type="ECO:0000313" key="1">
    <source>
        <dbReference type="EMBL" id="RJT30907.1"/>
    </source>
</evidence>
<evidence type="ECO:0000313" key="2">
    <source>
        <dbReference type="Proteomes" id="UP000272706"/>
    </source>
</evidence>
<proteinExistence type="predicted"/>
<dbReference type="InterPro" id="IPR046257">
    <property type="entry name" value="DUF6290"/>
</dbReference>
<dbReference type="Pfam" id="PF19807">
    <property type="entry name" value="DUF6290"/>
    <property type="match status" value="1"/>
</dbReference>
<dbReference type="EMBL" id="QZWZ01000032">
    <property type="protein sequence ID" value="RJT30907.1"/>
    <property type="molecule type" value="Genomic_DNA"/>
</dbReference>
<reference evidence="1 2" key="1">
    <citation type="submission" date="2018-09" db="EMBL/GenBank/DDBJ databases">
        <title>Mesorhizobium carmichaelinearum sp. nov. isolated from Carmichaelinea spp. root nodules in New Zealand.</title>
        <authorList>
            <person name="De Meyer S.E."/>
        </authorList>
    </citation>
    <scope>NUCLEOTIDE SEQUENCE [LARGE SCALE GENOMIC DNA]</scope>
    <source>
        <strain evidence="1 2">ICMP19557</strain>
    </source>
</reference>
<protein>
    <submittedName>
        <fullName evidence="1">Ribbon-helix-helix protein, CopG family</fullName>
    </submittedName>
</protein>
<name>A0A3A5K7L5_9HYPH</name>
<dbReference type="InterPro" id="IPR010985">
    <property type="entry name" value="Ribbon_hlx_hlx"/>
</dbReference>
<dbReference type="SUPFAM" id="SSF47598">
    <property type="entry name" value="Ribbon-helix-helix"/>
    <property type="match status" value="1"/>
</dbReference>
<organism evidence="1 2">
    <name type="scientific">Mesorhizobium waimense</name>
    <dbReference type="NCBI Taxonomy" id="1300307"/>
    <lineage>
        <taxon>Bacteria</taxon>
        <taxon>Pseudomonadati</taxon>
        <taxon>Pseudomonadota</taxon>
        <taxon>Alphaproteobacteria</taxon>
        <taxon>Hyphomicrobiales</taxon>
        <taxon>Phyllobacteriaceae</taxon>
        <taxon>Mesorhizobium</taxon>
    </lineage>
</organism>
<dbReference type="Proteomes" id="UP000272706">
    <property type="component" value="Unassembled WGS sequence"/>
</dbReference>
<dbReference type="GO" id="GO:0006355">
    <property type="term" value="P:regulation of DNA-templated transcription"/>
    <property type="evidence" value="ECO:0007669"/>
    <property type="project" value="InterPro"/>
</dbReference>
<dbReference type="OrthoDB" id="5121666at2"/>
<gene>
    <name evidence="1" type="ORF">D3227_29055</name>
</gene>
<keyword evidence="2" id="KW-1185">Reference proteome</keyword>
<comment type="caution">
    <text evidence="1">The sequence shown here is derived from an EMBL/GenBank/DDBJ whole genome shotgun (WGS) entry which is preliminary data.</text>
</comment>